<dbReference type="RefSeq" id="WP_257893469.1">
    <property type="nucleotide sequence ID" value="NZ_JAIMBW010000001.1"/>
</dbReference>
<keyword evidence="3" id="KW-1185">Reference proteome</keyword>
<proteinExistence type="predicted"/>
<organism evidence="2">
    <name type="scientific">Gymnodinialimonas phycosphaerae</name>
    <dbReference type="NCBI Taxonomy" id="2841589"/>
    <lineage>
        <taxon>Bacteria</taxon>
        <taxon>Pseudomonadati</taxon>
        <taxon>Pseudomonadota</taxon>
        <taxon>Alphaproteobacteria</taxon>
        <taxon>Rhodobacterales</taxon>
        <taxon>Paracoccaceae</taxon>
        <taxon>Gymnodinialimonas</taxon>
    </lineage>
</organism>
<evidence type="ECO:0000313" key="3">
    <source>
        <dbReference type="Proteomes" id="UP000693972"/>
    </source>
</evidence>
<accession>A0A975TTJ9</accession>
<evidence type="ECO:0000256" key="1">
    <source>
        <dbReference type="SAM" id="Phobius"/>
    </source>
</evidence>
<name>A0A975TTJ9_9RHOB</name>
<dbReference type="AlphaFoldDB" id="A0A975TTJ9"/>
<gene>
    <name evidence="2" type="ORF">KUL25_13740</name>
</gene>
<reference evidence="2 3" key="1">
    <citation type="submission" date="2021-07" db="EMBL/GenBank/DDBJ databases">
        <title>Karlodiniumbacter phycospheric gen. nov., sp. nov., a phycosphere bacterium isolated from karlodinium veneficum.</title>
        <authorList>
            <person name="Peng Y."/>
            <person name="Jiang L."/>
            <person name="Lee J."/>
        </authorList>
    </citation>
    <scope>NUCLEOTIDE SEQUENCE</scope>
    <source>
        <strain evidence="2 3">N5</strain>
    </source>
</reference>
<feature type="transmembrane region" description="Helical" evidence="1">
    <location>
        <begin position="6"/>
        <end position="25"/>
    </location>
</feature>
<dbReference type="EMBL" id="CP078073">
    <property type="protein sequence ID" value="QXL86524.1"/>
    <property type="molecule type" value="Genomic_DNA"/>
</dbReference>
<protein>
    <submittedName>
        <fullName evidence="2">Uncharacterized protein</fullName>
    </submittedName>
</protein>
<keyword evidence="1" id="KW-0472">Membrane</keyword>
<dbReference type="EMBL" id="JAIMBW010000001">
    <property type="protein sequence ID" value="MBY4893828.1"/>
    <property type="molecule type" value="Genomic_DNA"/>
</dbReference>
<evidence type="ECO:0000313" key="2">
    <source>
        <dbReference type="EMBL" id="QXL86524.1"/>
    </source>
</evidence>
<sequence length="67" mass="8032">MDLVPLIVFLLFIAVIVWLFALIGGMASDRGHSPWPWWFLSIFWSPFGTIFVLWLFFRKVDRLDEDW</sequence>
<keyword evidence="1" id="KW-1133">Transmembrane helix</keyword>
<feature type="transmembrane region" description="Helical" evidence="1">
    <location>
        <begin position="37"/>
        <end position="57"/>
    </location>
</feature>
<dbReference type="Proteomes" id="UP000693972">
    <property type="component" value="Unassembled WGS sequence"/>
</dbReference>
<keyword evidence="1" id="KW-0812">Transmembrane</keyword>